<evidence type="ECO:0000256" key="5">
    <source>
        <dbReference type="ARBA" id="ARBA00022989"/>
    </source>
</evidence>
<evidence type="ECO:0000256" key="3">
    <source>
        <dbReference type="ARBA" id="ARBA00022475"/>
    </source>
</evidence>
<feature type="transmembrane region" description="Helical" evidence="7">
    <location>
        <begin position="61"/>
        <end position="84"/>
    </location>
</feature>
<feature type="transmembrane region" description="Helical" evidence="7">
    <location>
        <begin position="157"/>
        <end position="179"/>
    </location>
</feature>
<evidence type="ECO:0000259" key="8">
    <source>
        <dbReference type="PROSITE" id="PS50850"/>
    </source>
</evidence>
<evidence type="ECO:0000256" key="1">
    <source>
        <dbReference type="ARBA" id="ARBA00004651"/>
    </source>
</evidence>
<sequence>MRGEESRVSYRRGGAPGGVRDLDWSPSTWLLLITVCGALFLDGLDTSMMGVALPSIGQSLHLPAGSLQWLVGANVLVFGGFLLLGGRTSDLISRRTVFLVAVTVYGVASVISAGLSNDLAIIALRFVKGMAAGFTVPAGLSVLTTTFTEGLARDRALGIYTLCVASGYSLGLVIGGLLTEISWRLTLLLPGPVALVFVAFGWRVIPRSRTARTGLGHFDLGGAFTVTASLLLFVYVVVEAPTRGWASTPTIALLVSSAVPMGAFIAIEMRHAHPLVRLGILRNARLVHANLSGFALFGGFGTFQFIATLYTQDALGWSPPAMAVAFLPA</sequence>
<keyword evidence="10" id="KW-1185">Reference proteome</keyword>
<feature type="transmembrane region" description="Helical" evidence="7">
    <location>
        <begin position="121"/>
        <end position="145"/>
    </location>
</feature>
<accession>A0ABP7ABN4</accession>
<gene>
    <name evidence="9" type="ORF">GCM10022223_52390</name>
</gene>
<dbReference type="SUPFAM" id="SSF103473">
    <property type="entry name" value="MFS general substrate transporter"/>
    <property type="match status" value="1"/>
</dbReference>
<evidence type="ECO:0000256" key="7">
    <source>
        <dbReference type="SAM" id="Phobius"/>
    </source>
</evidence>
<proteinExistence type="predicted"/>
<keyword evidence="4 7" id="KW-0812">Transmembrane</keyword>
<feature type="transmembrane region" description="Helical" evidence="7">
    <location>
        <begin position="21"/>
        <end position="41"/>
    </location>
</feature>
<dbReference type="InterPro" id="IPR011701">
    <property type="entry name" value="MFS"/>
</dbReference>
<organism evidence="9 10">
    <name type="scientific">Kineosporia mesophila</name>
    <dbReference type="NCBI Taxonomy" id="566012"/>
    <lineage>
        <taxon>Bacteria</taxon>
        <taxon>Bacillati</taxon>
        <taxon>Actinomycetota</taxon>
        <taxon>Actinomycetes</taxon>
        <taxon>Kineosporiales</taxon>
        <taxon>Kineosporiaceae</taxon>
        <taxon>Kineosporia</taxon>
    </lineage>
</organism>
<protein>
    <recommendedName>
        <fullName evidence="8">Major facilitator superfamily (MFS) profile domain-containing protein</fullName>
    </recommendedName>
</protein>
<feature type="domain" description="Major facilitator superfamily (MFS) profile" evidence="8">
    <location>
        <begin position="31"/>
        <end position="329"/>
    </location>
</feature>
<feature type="transmembrane region" description="Helical" evidence="7">
    <location>
        <begin position="185"/>
        <end position="205"/>
    </location>
</feature>
<reference evidence="10" key="1">
    <citation type="journal article" date="2019" name="Int. J. Syst. Evol. Microbiol.">
        <title>The Global Catalogue of Microorganisms (GCM) 10K type strain sequencing project: providing services to taxonomists for standard genome sequencing and annotation.</title>
        <authorList>
            <consortium name="The Broad Institute Genomics Platform"/>
            <consortium name="The Broad Institute Genome Sequencing Center for Infectious Disease"/>
            <person name="Wu L."/>
            <person name="Ma J."/>
        </authorList>
    </citation>
    <scope>NUCLEOTIDE SEQUENCE [LARGE SCALE GENOMIC DNA]</scope>
    <source>
        <strain evidence="10">JCM 16902</strain>
    </source>
</reference>
<dbReference type="InterPro" id="IPR036259">
    <property type="entry name" value="MFS_trans_sf"/>
</dbReference>
<dbReference type="Proteomes" id="UP001501074">
    <property type="component" value="Unassembled WGS sequence"/>
</dbReference>
<evidence type="ECO:0000313" key="9">
    <source>
        <dbReference type="EMBL" id="GAA3628518.1"/>
    </source>
</evidence>
<keyword evidence="6 7" id="KW-0472">Membrane</keyword>
<evidence type="ECO:0000256" key="2">
    <source>
        <dbReference type="ARBA" id="ARBA00022448"/>
    </source>
</evidence>
<dbReference type="InterPro" id="IPR020846">
    <property type="entry name" value="MFS_dom"/>
</dbReference>
<dbReference type="PROSITE" id="PS50850">
    <property type="entry name" value="MFS"/>
    <property type="match status" value="1"/>
</dbReference>
<evidence type="ECO:0000256" key="4">
    <source>
        <dbReference type="ARBA" id="ARBA00022692"/>
    </source>
</evidence>
<dbReference type="Gene3D" id="1.20.1250.20">
    <property type="entry name" value="MFS general substrate transporter like domains"/>
    <property type="match status" value="1"/>
</dbReference>
<keyword evidence="2" id="KW-0813">Transport</keyword>
<dbReference type="PANTHER" id="PTHR42718">
    <property type="entry name" value="MAJOR FACILITATOR SUPERFAMILY MULTIDRUG TRANSPORTER MFSC"/>
    <property type="match status" value="1"/>
</dbReference>
<feature type="transmembrane region" description="Helical" evidence="7">
    <location>
        <begin position="287"/>
        <end position="310"/>
    </location>
</feature>
<feature type="transmembrane region" description="Helical" evidence="7">
    <location>
        <begin position="217"/>
        <end position="238"/>
    </location>
</feature>
<keyword evidence="3" id="KW-1003">Cell membrane</keyword>
<feature type="transmembrane region" description="Helical" evidence="7">
    <location>
        <begin position="96"/>
        <end position="115"/>
    </location>
</feature>
<dbReference type="EMBL" id="BAAAZO010000010">
    <property type="protein sequence ID" value="GAA3628518.1"/>
    <property type="molecule type" value="Genomic_DNA"/>
</dbReference>
<comment type="subcellular location">
    <subcellularLocation>
        <location evidence="1">Cell membrane</location>
        <topology evidence="1">Multi-pass membrane protein</topology>
    </subcellularLocation>
</comment>
<feature type="transmembrane region" description="Helical" evidence="7">
    <location>
        <begin position="244"/>
        <end position="267"/>
    </location>
</feature>
<dbReference type="Pfam" id="PF07690">
    <property type="entry name" value="MFS_1"/>
    <property type="match status" value="1"/>
</dbReference>
<comment type="caution">
    <text evidence="9">The sequence shown here is derived from an EMBL/GenBank/DDBJ whole genome shotgun (WGS) entry which is preliminary data.</text>
</comment>
<evidence type="ECO:0000313" key="10">
    <source>
        <dbReference type="Proteomes" id="UP001501074"/>
    </source>
</evidence>
<evidence type="ECO:0000256" key="6">
    <source>
        <dbReference type="ARBA" id="ARBA00023136"/>
    </source>
</evidence>
<keyword evidence="5 7" id="KW-1133">Transmembrane helix</keyword>
<name>A0ABP7ABN4_9ACTN</name>
<dbReference type="PANTHER" id="PTHR42718:SF46">
    <property type="entry name" value="BLR6921 PROTEIN"/>
    <property type="match status" value="1"/>
</dbReference>